<feature type="domain" description="DUF2726" evidence="3">
    <location>
        <begin position="47"/>
        <end position="152"/>
    </location>
</feature>
<reference evidence="4 5" key="1">
    <citation type="submission" date="2020-05" db="EMBL/GenBank/DDBJ databases">
        <title>Azospirillum oleiclasticum sp. nov, a nitrogen-fixing and heavy crude oil-emulsifying bacterium isolated from the crude oil of Yumen Oilfield.</title>
        <authorList>
            <person name="Wu D."/>
            <person name="Cai M."/>
            <person name="Zhang X."/>
        </authorList>
    </citation>
    <scope>NUCLEOTIDE SEQUENCE [LARGE SCALE GENOMIC DNA]</scope>
    <source>
        <strain evidence="4 5">ROY-1-1-2</strain>
    </source>
</reference>
<proteinExistence type="predicted"/>
<organism evidence="4 5">
    <name type="scientific">Azospirillum oleiclasticum</name>
    <dbReference type="NCBI Taxonomy" id="2735135"/>
    <lineage>
        <taxon>Bacteria</taxon>
        <taxon>Pseudomonadati</taxon>
        <taxon>Pseudomonadota</taxon>
        <taxon>Alphaproteobacteria</taxon>
        <taxon>Rhodospirillales</taxon>
        <taxon>Azospirillaceae</taxon>
        <taxon>Azospirillum</taxon>
    </lineage>
</organism>
<sequence length="180" mass="19797">MDQLSALFATTGVLPAALVIGVLLLVVLLPALRRLVFGAEPRHALRVLLSPWEREALAALRTAVPPDWHVCPQVRVGDFLSVIGGSEQARSAAHRRIRQRSVDFLVIDAESRPRLVIELDDSSHRQPNRRRRDAENDAAYRQAGLPVRHIQPGRRPDWLSMIAAVMTQAPPPGPPADTGA</sequence>
<dbReference type="RefSeq" id="WP_180282331.1">
    <property type="nucleotide sequence ID" value="NZ_JABFDB010000008.1"/>
</dbReference>
<evidence type="ECO:0000256" key="1">
    <source>
        <dbReference type="SAM" id="MobiDB-lite"/>
    </source>
</evidence>
<dbReference type="Proteomes" id="UP000584642">
    <property type="component" value="Unassembled WGS sequence"/>
</dbReference>
<evidence type="ECO:0000313" key="5">
    <source>
        <dbReference type="Proteomes" id="UP000584642"/>
    </source>
</evidence>
<evidence type="ECO:0000259" key="3">
    <source>
        <dbReference type="Pfam" id="PF10881"/>
    </source>
</evidence>
<accession>A0ABX2T9R2</accession>
<keyword evidence="2" id="KW-0472">Membrane</keyword>
<feature type="region of interest" description="Disordered" evidence="1">
    <location>
        <begin position="118"/>
        <end position="139"/>
    </location>
</feature>
<feature type="transmembrane region" description="Helical" evidence="2">
    <location>
        <begin position="6"/>
        <end position="32"/>
    </location>
</feature>
<gene>
    <name evidence="4" type="ORF">HND93_12635</name>
</gene>
<evidence type="ECO:0000313" key="4">
    <source>
        <dbReference type="EMBL" id="NYZ20560.1"/>
    </source>
</evidence>
<evidence type="ECO:0000256" key="2">
    <source>
        <dbReference type="SAM" id="Phobius"/>
    </source>
</evidence>
<dbReference type="InterPro" id="IPR024402">
    <property type="entry name" value="DUF2726"/>
</dbReference>
<dbReference type="Pfam" id="PF10881">
    <property type="entry name" value="DUF2726"/>
    <property type="match status" value="1"/>
</dbReference>
<protein>
    <submittedName>
        <fullName evidence="4">DUF2726 domain-containing protein</fullName>
    </submittedName>
</protein>
<dbReference type="EMBL" id="JABFDB010000008">
    <property type="protein sequence ID" value="NYZ20560.1"/>
    <property type="molecule type" value="Genomic_DNA"/>
</dbReference>
<name>A0ABX2T9R2_9PROT</name>
<comment type="caution">
    <text evidence="4">The sequence shown here is derived from an EMBL/GenBank/DDBJ whole genome shotgun (WGS) entry which is preliminary data.</text>
</comment>
<keyword evidence="2" id="KW-1133">Transmembrane helix</keyword>
<keyword evidence="2" id="KW-0812">Transmembrane</keyword>
<keyword evidence="5" id="KW-1185">Reference proteome</keyword>